<evidence type="ECO:0000313" key="1">
    <source>
        <dbReference type="EMBL" id="CUL03810.1"/>
    </source>
</evidence>
<accession>A0A1J1J8Q6</accession>
<proteinExistence type="predicted"/>
<organism evidence="1 2">
    <name type="scientific">Clostridium phage slur17</name>
    <dbReference type="NCBI Taxonomy" id="1720506"/>
    <lineage>
        <taxon>Viruses</taxon>
        <taxon>Duplodnaviria</taxon>
        <taxon>Heunggongvirae</taxon>
        <taxon>Uroviricota</taxon>
        <taxon>Caudoviricetes</taxon>
        <taxon>Leicestervirus</taxon>
        <taxon>Leicestervirus CD382</taxon>
    </lineage>
</organism>
<protein>
    <submittedName>
        <fullName evidence="1">Uncharacterized protein</fullName>
    </submittedName>
</protein>
<evidence type="ECO:0000313" key="2">
    <source>
        <dbReference type="Proteomes" id="UP000246416"/>
    </source>
</evidence>
<dbReference type="Proteomes" id="UP000246416">
    <property type="component" value="Genome"/>
</dbReference>
<sequence length="36" mass="4353">MVEILVIYYKIIYSTPSELIYNYYINILIWGDCYGI</sequence>
<dbReference type="EMBL" id="LN881738">
    <property type="protein sequence ID" value="CUL03810.1"/>
    <property type="molecule type" value="Genomic_DNA"/>
</dbReference>
<reference evidence="1 2" key="1">
    <citation type="journal article" date="2015" name="Genome Announc.">
        <title>Draft Genome Sequences of 14 Escherichia coli Phages Isolated from Cattle Slurry.</title>
        <authorList>
            <person name="Smith R."/>
            <person name="O'Hara M."/>
            <person name="Hobman J.L."/>
            <person name="Millard A.D."/>
        </authorList>
    </citation>
    <scope>NUCLEOTIDE SEQUENCE [LARGE SCALE GENOMIC DNA]</scope>
</reference>
<name>A0A1J1J8Q6_9CAUD</name>